<reference evidence="2 4" key="1">
    <citation type="journal article" date="2011" name="Nature">
        <title>The Medicago genome provides insight into the evolution of rhizobial symbioses.</title>
        <authorList>
            <person name="Young N.D."/>
            <person name="Debelle F."/>
            <person name="Oldroyd G.E."/>
            <person name="Geurts R."/>
            <person name="Cannon S.B."/>
            <person name="Udvardi M.K."/>
            <person name="Benedito V.A."/>
            <person name="Mayer K.F."/>
            <person name="Gouzy J."/>
            <person name="Schoof H."/>
            <person name="Van de Peer Y."/>
            <person name="Proost S."/>
            <person name="Cook D.R."/>
            <person name="Meyers B.C."/>
            <person name="Spannagl M."/>
            <person name="Cheung F."/>
            <person name="De Mita S."/>
            <person name="Krishnakumar V."/>
            <person name="Gundlach H."/>
            <person name="Zhou S."/>
            <person name="Mudge J."/>
            <person name="Bharti A.K."/>
            <person name="Murray J.D."/>
            <person name="Naoumkina M.A."/>
            <person name="Rosen B."/>
            <person name="Silverstein K.A."/>
            <person name="Tang H."/>
            <person name="Rombauts S."/>
            <person name="Zhao P.X."/>
            <person name="Zhou P."/>
            <person name="Barbe V."/>
            <person name="Bardou P."/>
            <person name="Bechner M."/>
            <person name="Bellec A."/>
            <person name="Berger A."/>
            <person name="Berges H."/>
            <person name="Bidwell S."/>
            <person name="Bisseling T."/>
            <person name="Choisne N."/>
            <person name="Couloux A."/>
            <person name="Denny R."/>
            <person name="Deshpande S."/>
            <person name="Dai X."/>
            <person name="Doyle J.J."/>
            <person name="Dudez A.M."/>
            <person name="Farmer A.D."/>
            <person name="Fouteau S."/>
            <person name="Franken C."/>
            <person name="Gibelin C."/>
            <person name="Gish J."/>
            <person name="Goldstein S."/>
            <person name="Gonzalez A.J."/>
            <person name="Green P.J."/>
            <person name="Hallab A."/>
            <person name="Hartog M."/>
            <person name="Hua A."/>
            <person name="Humphray S.J."/>
            <person name="Jeong D.H."/>
            <person name="Jing Y."/>
            <person name="Jocker A."/>
            <person name="Kenton S.M."/>
            <person name="Kim D.J."/>
            <person name="Klee K."/>
            <person name="Lai H."/>
            <person name="Lang C."/>
            <person name="Lin S."/>
            <person name="Macmil S.L."/>
            <person name="Magdelenat G."/>
            <person name="Matthews L."/>
            <person name="McCorrison J."/>
            <person name="Monaghan E.L."/>
            <person name="Mun J.H."/>
            <person name="Najar F.Z."/>
            <person name="Nicholson C."/>
            <person name="Noirot C."/>
            <person name="O'Bleness M."/>
            <person name="Paule C.R."/>
            <person name="Poulain J."/>
            <person name="Prion F."/>
            <person name="Qin B."/>
            <person name="Qu C."/>
            <person name="Retzel E.F."/>
            <person name="Riddle C."/>
            <person name="Sallet E."/>
            <person name="Samain S."/>
            <person name="Samson N."/>
            <person name="Sanders I."/>
            <person name="Saurat O."/>
            <person name="Scarpelli C."/>
            <person name="Schiex T."/>
            <person name="Segurens B."/>
            <person name="Severin A.J."/>
            <person name="Sherrier D.J."/>
            <person name="Shi R."/>
            <person name="Sims S."/>
            <person name="Singer S.R."/>
            <person name="Sinharoy S."/>
            <person name="Sterck L."/>
            <person name="Viollet A."/>
            <person name="Wang B.B."/>
            <person name="Wang K."/>
            <person name="Wang M."/>
            <person name="Wang X."/>
            <person name="Warfsmann J."/>
            <person name="Weissenbach J."/>
            <person name="White D.D."/>
            <person name="White J.D."/>
            <person name="Wiley G.B."/>
            <person name="Wincker P."/>
            <person name="Xing Y."/>
            <person name="Yang L."/>
            <person name="Yao Z."/>
            <person name="Ying F."/>
            <person name="Zhai J."/>
            <person name="Zhou L."/>
            <person name="Zuber A."/>
            <person name="Denarie J."/>
            <person name="Dixon R.A."/>
            <person name="May G.D."/>
            <person name="Schwartz D.C."/>
            <person name="Rogers J."/>
            <person name="Quetier F."/>
            <person name="Town C.D."/>
            <person name="Roe B.A."/>
        </authorList>
    </citation>
    <scope>NUCLEOTIDE SEQUENCE [LARGE SCALE GENOMIC DNA]</scope>
    <source>
        <strain evidence="2">A17</strain>
        <strain evidence="3 4">cv. Jemalong A17</strain>
    </source>
</reference>
<dbReference type="PANTHER" id="PTHR31917:SF5">
    <property type="entry name" value="OS02G0204500 PROTEIN"/>
    <property type="match status" value="1"/>
</dbReference>
<dbReference type="OrthoDB" id="663550at2759"/>
<dbReference type="Proteomes" id="UP000002051">
    <property type="component" value="Chromosome 4"/>
</dbReference>
<dbReference type="InterPro" id="IPR008395">
    <property type="entry name" value="Agenet-like_dom"/>
</dbReference>
<dbReference type="ExpressionAtlas" id="A0A072USN5">
    <property type="expression patterns" value="differential"/>
</dbReference>
<accession>A0A072USN5</accession>
<evidence type="ECO:0000313" key="4">
    <source>
        <dbReference type="Proteomes" id="UP000002051"/>
    </source>
</evidence>
<organism evidence="2 4">
    <name type="scientific">Medicago truncatula</name>
    <name type="common">Barrel medic</name>
    <name type="synonym">Medicago tribuloides</name>
    <dbReference type="NCBI Taxonomy" id="3880"/>
    <lineage>
        <taxon>Eukaryota</taxon>
        <taxon>Viridiplantae</taxon>
        <taxon>Streptophyta</taxon>
        <taxon>Embryophyta</taxon>
        <taxon>Tracheophyta</taxon>
        <taxon>Spermatophyta</taxon>
        <taxon>Magnoliopsida</taxon>
        <taxon>eudicotyledons</taxon>
        <taxon>Gunneridae</taxon>
        <taxon>Pentapetalae</taxon>
        <taxon>rosids</taxon>
        <taxon>fabids</taxon>
        <taxon>Fabales</taxon>
        <taxon>Fabaceae</taxon>
        <taxon>Papilionoideae</taxon>
        <taxon>50 kb inversion clade</taxon>
        <taxon>NPAAA clade</taxon>
        <taxon>Hologalegina</taxon>
        <taxon>IRL clade</taxon>
        <taxon>Trifolieae</taxon>
        <taxon>Medicago</taxon>
    </lineage>
</organism>
<reference evidence="2 4" key="2">
    <citation type="journal article" date="2014" name="BMC Genomics">
        <title>An improved genome release (version Mt4.0) for the model legume Medicago truncatula.</title>
        <authorList>
            <person name="Tang H."/>
            <person name="Krishnakumar V."/>
            <person name="Bidwell S."/>
            <person name="Rosen B."/>
            <person name="Chan A."/>
            <person name="Zhou S."/>
            <person name="Gentzbittel L."/>
            <person name="Childs K.L."/>
            <person name="Yandell M."/>
            <person name="Gundlach H."/>
            <person name="Mayer K.F."/>
            <person name="Schwartz D.C."/>
            <person name="Town C.D."/>
        </authorList>
    </citation>
    <scope>GENOME REANNOTATION</scope>
    <source>
        <strain evidence="2">A17</strain>
        <strain evidence="3 4">cv. Jemalong A17</strain>
    </source>
</reference>
<evidence type="ECO:0000313" key="3">
    <source>
        <dbReference type="EnsemblPlants" id="KEH32113"/>
    </source>
</evidence>
<evidence type="ECO:0000313" key="2">
    <source>
        <dbReference type="EMBL" id="KEH32113.1"/>
    </source>
</evidence>
<dbReference type="PANTHER" id="PTHR31917">
    <property type="entry name" value="AGENET DOMAIN-CONTAINING PROTEIN-RELATED"/>
    <property type="match status" value="1"/>
</dbReference>
<proteinExistence type="predicted"/>
<feature type="domain" description="Agenet" evidence="1">
    <location>
        <begin position="1"/>
        <end position="67"/>
    </location>
</feature>
<dbReference type="SMART" id="SM00743">
    <property type="entry name" value="Agenet"/>
    <property type="match status" value="2"/>
</dbReference>
<dbReference type="InterPro" id="IPR014002">
    <property type="entry name" value="Agenet_dom_plant"/>
</dbReference>
<feature type="domain" description="Agenet" evidence="1">
    <location>
        <begin position="70"/>
        <end position="126"/>
    </location>
</feature>
<dbReference type="EMBL" id="CM001220">
    <property type="protein sequence ID" value="KEH32113.1"/>
    <property type="molecule type" value="Genomic_DNA"/>
</dbReference>
<dbReference type="Pfam" id="PF05641">
    <property type="entry name" value="Agenet"/>
    <property type="match status" value="1"/>
</dbReference>
<dbReference type="AlphaFoldDB" id="A0A072USN5"/>
<sequence>MRFKKGTKVEVLSKAEVPSGSWLCAEIIGGKGHRYTVMYEGFRGAMDEEIVELVSKKSIRPCPPPLELVENWTPGDIVEVYQNFSWKMATVLKVLGKKYISVRLLGSSVEFQVSKFDIRVRQSWQDDKWFVVGKGSASYDNGKRFSTQLQKLDTKTKRSALTYYQPEKEELNNRESCPVSFKTLKRGRHSQVEAYAEPLPKLRAIEDDGRCYKARVGNPPTPLKHVQNVSFPRHVPAEEYKHASVNNRKTGIVDMDLERRKQTAAVHLKM</sequence>
<dbReference type="EnsemblPlants" id="KEH32113">
    <property type="protein sequence ID" value="KEH32113"/>
    <property type="gene ID" value="MTR_4g113670"/>
</dbReference>
<gene>
    <name evidence="3" type="primary">11441618</name>
    <name evidence="2" type="ordered locus">MTR_4g113670</name>
</gene>
<evidence type="ECO:0000259" key="1">
    <source>
        <dbReference type="SMART" id="SM00743"/>
    </source>
</evidence>
<dbReference type="Gene3D" id="2.30.30.140">
    <property type="match status" value="1"/>
</dbReference>
<keyword evidence="4" id="KW-1185">Reference proteome</keyword>
<reference evidence="3" key="3">
    <citation type="submission" date="2015-04" db="UniProtKB">
        <authorList>
            <consortium name="EnsemblPlants"/>
        </authorList>
    </citation>
    <scope>IDENTIFICATION</scope>
    <source>
        <strain evidence="3">cv. Jemalong A17</strain>
    </source>
</reference>
<protein>
    <submittedName>
        <fullName evidence="2">Plant tudor-like RNA-binding protein</fullName>
    </submittedName>
</protein>
<name>A0A072USN5_MEDTR</name>